<comment type="caution">
    <text evidence="1">The sequence shown here is derived from an EMBL/GenBank/DDBJ whole genome shotgun (WGS) entry which is preliminary data.</text>
</comment>
<gene>
    <name evidence="1" type="ORF">EZS28_025129</name>
</gene>
<sequence length="23" mass="2668">MKKCQRNDGKIVKKVILEKLAKP</sequence>
<dbReference type="AlphaFoldDB" id="A0A5J4VA47"/>
<dbReference type="EMBL" id="SNRW01008557">
    <property type="protein sequence ID" value="KAA6379342.1"/>
    <property type="molecule type" value="Genomic_DNA"/>
</dbReference>
<proteinExistence type="predicted"/>
<evidence type="ECO:0000313" key="2">
    <source>
        <dbReference type="Proteomes" id="UP000324800"/>
    </source>
</evidence>
<organism evidence="1 2">
    <name type="scientific">Streblomastix strix</name>
    <dbReference type="NCBI Taxonomy" id="222440"/>
    <lineage>
        <taxon>Eukaryota</taxon>
        <taxon>Metamonada</taxon>
        <taxon>Preaxostyla</taxon>
        <taxon>Oxymonadida</taxon>
        <taxon>Streblomastigidae</taxon>
        <taxon>Streblomastix</taxon>
    </lineage>
</organism>
<feature type="non-terminal residue" evidence="1">
    <location>
        <position position="23"/>
    </location>
</feature>
<protein>
    <submittedName>
        <fullName evidence="1">Uncharacterized protein</fullName>
    </submittedName>
</protein>
<accession>A0A5J4VA47</accession>
<reference evidence="1 2" key="1">
    <citation type="submission" date="2019-03" db="EMBL/GenBank/DDBJ databases">
        <title>Single cell metagenomics reveals metabolic interactions within the superorganism composed of flagellate Streblomastix strix and complex community of Bacteroidetes bacteria on its surface.</title>
        <authorList>
            <person name="Treitli S.C."/>
            <person name="Kolisko M."/>
            <person name="Husnik F."/>
            <person name="Keeling P."/>
            <person name="Hampl V."/>
        </authorList>
    </citation>
    <scope>NUCLEOTIDE SEQUENCE [LARGE SCALE GENOMIC DNA]</scope>
    <source>
        <strain evidence="1">ST1C</strain>
    </source>
</reference>
<name>A0A5J4VA47_9EUKA</name>
<dbReference type="Proteomes" id="UP000324800">
    <property type="component" value="Unassembled WGS sequence"/>
</dbReference>
<evidence type="ECO:0000313" key="1">
    <source>
        <dbReference type="EMBL" id="KAA6379342.1"/>
    </source>
</evidence>